<dbReference type="Gene3D" id="1.10.287.110">
    <property type="entry name" value="DnaJ domain"/>
    <property type="match status" value="1"/>
</dbReference>
<dbReference type="eggNOG" id="COG0484">
    <property type="taxonomic scope" value="Bacteria"/>
</dbReference>
<evidence type="ECO:0000313" key="3">
    <source>
        <dbReference type="Proteomes" id="UP000077349"/>
    </source>
</evidence>
<evidence type="ECO:0000313" key="2">
    <source>
        <dbReference type="EMBL" id="OAG76758.1"/>
    </source>
</evidence>
<dbReference type="PATRIC" id="fig|178901.16.peg.2697"/>
<accession>A0A177G933</accession>
<dbReference type="EMBL" id="LVHD01000018">
    <property type="protein sequence ID" value="OAG76758.1"/>
    <property type="molecule type" value="Genomic_DNA"/>
</dbReference>
<dbReference type="InterPro" id="IPR001623">
    <property type="entry name" value="DnaJ_domain"/>
</dbReference>
<dbReference type="Pfam" id="PF00226">
    <property type="entry name" value="DnaJ"/>
    <property type="match status" value="1"/>
</dbReference>
<protein>
    <submittedName>
        <fullName evidence="2">Putative with DnaJ-like domain protein</fullName>
    </submittedName>
</protein>
<dbReference type="PRINTS" id="PR00625">
    <property type="entry name" value="JDOMAIN"/>
</dbReference>
<feature type="domain" description="J" evidence="1">
    <location>
        <begin position="137"/>
        <end position="202"/>
    </location>
</feature>
<dbReference type="STRING" id="178901.AmDm5_2615"/>
<dbReference type="SMART" id="SM00271">
    <property type="entry name" value="DnaJ"/>
    <property type="match status" value="1"/>
</dbReference>
<proteinExistence type="predicted"/>
<comment type="caution">
    <text evidence="2">The sequence shown here is derived from an EMBL/GenBank/DDBJ whole genome shotgun (WGS) entry which is preliminary data.</text>
</comment>
<dbReference type="AlphaFoldDB" id="A0A177G933"/>
<dbReference type="CDD" id="cd06257">
    <property type="entry name" value="DnaJ"/>
    <property type="match status" value="1"/>
</dbReference>
<dbReference type="SUPFAM" id="SSF46565">
    <property type="entry name" value="Chaperone J-domain"/>
    <property type="match status" value="1"/>
</dbReference>
<dbReference type="Proteomes" id="UP000077349">
    <property type="component" value="Unassembled WGS sequence"/>
</dbReference>
<reference evidence="2 3" key="1">
    <citation type="submission" date="2016-03" db="EMBL/GenBank/DDBJ databases">
        <title>Draft genome sequence of Acetobacter malorum CECT 7742, a strain isolated from strawberry vinegar.</title>
        <authorList>
            <person name="Sainz F."/>
            <person name="Mas A."/>
            <person name="Torija M.J."/>
        </authorList>
    </citation>
    <scope>NUCLEOTIDE SEQUENCE [LARGE SCALE GENOMIC DNA]</scope>
    <source>
        <strain evidence="2 3">CECT 7742</strain>
    </source>
</reference>
<organism evidence="2 3">
    <name type="scientific">Acetobacter malorum</name>
    <dbReference type="NCBI Taxonomy" id="178901"/>
    <lineage>
        <taxon>Bacteria</taxon>
        <taxon>Pseudomonadati</taxon>
        <taxon>Pseudomonadota</taxon>
        <taxon>Alphaproteobacteria</taxon>
        <taxon>Acetobacterales</taxon>
        <taxon>Acetobacteraceae</taxon>
        <taxon>Acetobacter</taxon>
    </lineage>
</organism>
<evidence type="ECO:0000259" key="1">
    <source>
        <dbReference type="PROSITE" id="PS50076"/>
    </source>
</evidence>
<sequence length="202" mass="23216">MMKRRNTRHRAFDPDPDAPQRCCDMPDCEKPAGYRAPRSRETLNQYYWFCLEHVREYNARWDYYKGMSPGQIEAHLRADIAWDRPSWAFGQSAKPGKQTFNEEDVLDPLDILGQNRRSRAERAKSRAAPGAPEALREPLATLGLPWPVTLDDAKARYRSLARKHHPDANNGDRRSEERLKSINVAFTALRAHLMSEGLEKAG</sequence>
<name>A0A177G933_9PROT</name>
<gene>
    <name evidence="2" type="ORF">Amal_02532</name>
</gene>
<dbReference type="InterPro" id="IPR036869">
    <property type="entry name" value="J_dom_sf"/>
</dbReference>
<dbReference type="PROSITE" id="PS50076">
    <property type="entry name" value="DNAJ_2"/>
    <property type="match status" value="1"/>
</dbReference>